<dbReference type="EMBL" id="JBEFKJ010000003">
    <property type="protein sequence ID" value="KAL2047398.1"/>
    <property type="molecule type" value="Genomic_DNA"/>
</dbReference>
<feature type="region of interest" description="Disordered" evidence="7">
    <location>
        <begin position="155"/>
        <end position="203"/>
    </location>
</feature>
<organism evidence="9 10">
    <name type="scientific">Stereocaulon virgatum</name>
    <dbReference type="NCBI Taxonomy" id="373712"/>
    <lineage>
        <taxon>Eukaryota</taxon>
        <taxon>Fungi</taxon>
        <taxon>Dikarya</taxon>
        <taxon>Ascomycota</taxon>
        <taxon>Pezizomycotina</taxon>
        <taxon>Lecanoromycetes</taxon>
        <taxon>OSLEUM clade</taxon>
        <taxon>Lecanoromycetidae</taxon>
        <taxon>Lecanorales</taxon>
        <taxon>Lecanorineae</taxon>
        <taxon>Stereocaulaceae</taxon>
        <taxon>Stereocaulon</taxon>
    </lineage>
</organism>
<dbReference type="InterPro" id="IPR005033">
    <property type="entry name" value="YEATS"/>
</dbReference>
<dbReference type="InterPro" id="IPR038704">
    <property type="entry name" value="YEAST_sf"/>
</dbReference>
<dbReference type="PANTHER" id="PTHR47573">
    <property type="entry name" value="PROTEIN AF-9 HOMOLOG"/>
    <property type="match status" value="1"/>
</dbReference>
<accession>A0ABR4ANS9</accession>
<keyword evidence="4 5" id="KW-0539">Nucleus</keyword>
<sequence>MPAPTGTKRVKGVQVYRPFIYGSIAKPVDPDNRPAGITAEHTHLWSVYVRGVDGEDISYWLKKVQFKLHETYANSSRMIESPPFEVTESGWGEFEVQLKLYFVPEANEKAQTLWHALKLHPYGPDAEGQKERRETIVSQNYEEIIFNEPVEGFYDILTSGPPQPGRGKGSKGSKQASTMKKQGERSAEIPQDTSRENAYSVKTEETELLRLREASKAVEALIRQEKGALKEKEEKLATLKREAEASQP</sequence>
<evidence type="ECO:0000313" key="9">
    <source>
        <dbReference type="EMBL" id="KAL2047398.1"/>
    </source>
</evidence>
<name>A0ABR4ANS9_9LECA</name>
<evidence type="ECO:0000256" key="5">
    <source>
        <dbReference type="PROSITE-ProRule" id="PRU00376"/>
    </source>
</evidence>
<keyword evidence="2" id="KW-0805">Transcription regulation</keyword>
<keyword evidence="6" id="KW-0175">Coiled coil</keyword>
<evidence type="ECO:0000256" key="2">
    <source>
        <dbReference type="ARBA" id="ARBA00023015"/>
    </source>
</evidence>
<dbReference type="CDD" id="cd16908">
    <property type="entry name" value="YEATS_Yaf9_like"/>
    <property type="match status" value="1"/>
</dbReference>
<gene>
    <name evidence="9" type="ORF">N7G274_001419</name>
</gene>
<feature type="coiled-coil region" evidence="6">
    <location>
        <begin position="211"/>
        <end position="242"/>
    </location>
</feature>
<dbReference type="InterPro" id="IPR055129">
    <property type="entry name" value="YEATS_dom"/>
</dbReference>
<evidence type="ECO:0000259" key="8">
    <source>
        <dbReference type="PROSITE" id="PS51037"/>
    </source>
</evidence>
<evidence type="ECO:0000256" key="3">
    <source>
        <dbReference type="ARBA" id="ARBA00023163"/>
    </source>
</evidence>
<evidence type="ECO:0000313" key="10">
    <source>
        <dbReference type="Proteomes" id="UP001590950"/>
    </source>
</evidence>
<reference evidence="9 10" key="1">
    <citation type="submission" date="2024-09" db="EMBL/GenBank/DDBJ databases">
        <title>Rethinking Asexuality: The Enigmatic Case of Functional Sexual Genes in Lepraria (Stereocaulaceae).</title>
        <authorList>
            <person name="Doellman M."/>
            <person name="Sun Y."/>
            <person name="Barcenas-Pena A."/>
            <person name="Lumbsch H.T."/>
            <person name="Grewe F."/>
        </authorList>
    </citation>
    <scope>NUCLEOTIDE SEQUENCE [LARGE SCALE GENOMIC DNA]</scope>
    <source>
        <strain evidence="9 10">Mercado 3170</strain>
    </source>
</reference>
<protein>
    <recommendedName>
        <fullName evidence="1">Protein AF-9 homolog</fullName>
    </recommendedName>
</protein>
<dbReference type="Pfam" id="PF03366">
    <property type="entry name" value="YEATS"/>
    <property type="match status" value="1"/>
</dbReference>
<comment type="subcellular location">
    <subcellularLocation>
        <location evidence="5">Nucleus</location>
    </subcellularLocation>
</comment>
<dbReference type="Proteomes" id="UP001590950">
    <property type="component" value="Unassembled WGS sequence"/>
</dbReference>
<comment type="caution">
    <text evidence="9">The sequence shown here is derived from an EMBL/GenBank/DDBJ whole genome shotgun (WGS) entry which is preliminary data.</text>
</comment>
<evidence type="ECO:0000256" key="7">
    <source>
        <dbReference type="SAM" id="MobiDB-lite"/>
    </source>
</evidence>
<evidence type="ECO:0000256" key="6">
    <source>
        <dbReference type="SAM" id="Coils"/>
    </source>
</evidence>
<evidence type="ECO:0000256" key="4">
    <source>
        <dbReference type="ARBA" id="ARBA00023242"/>
    </source>
</evidence>
<dbReference type="PROSITE" id="PS51037">
    <property type="entry name" value="YEATS"/>
    <property type="match status" value="1"/>
</dbReference>
<proteinExistence type="predicted"/>
<keyword evidence="3" id="KW-0804">Transcription</keyword>
<dbReference type="Gene3D" id="2.60.40.1970">
    <property type="entry name" value="YEATS domain"/>
    <property type="match status" value="1"/>
</dbReference>
<feature type="domain" description="YEATS" evidence="8">
    <location>
        <begin position="9"/>
        <end position="160"/>
    </location>
</feature>
<dbReference type="PANTHER" id="PTHR47573:SF1">
    <property type="entry name" value="PROTEIN AF-9 HOMOLOG"/>
    <property type="match status" value="1"/>
</dbReference>
<keyword evidence="10" id="KW-1185">Reference proteome</keyword>
<evidence type="ECO:0000256" key="1">
    <source>
        <dbReference type="ARBA" id="ARBA00022408"/>
    </source>
</evidence>